<sequence>CCSCLFQSDSAPCFSALFMFVPGRTCFLLARPVPVFASTKACSLCLHLTHSWFPCPPFPLGVLS</sequence>
<comment type="caution">
    <text evidence="1">The sequence shown here is derived from an EMBL/GenBank/DDBJ whole genome shotgun (WGS) entry which is preliminary data.</text>
</comment>
<feature type="non-terminal residue" evidence="1">
    <location>
        <position position="64"/>
    </location>
</feature>
<evidence type="ECO:0000313" key="1">
    <source>
        <dbReference type="EMBL" id="KAJ1156657.1"/>
    </source>
</evidence>
<organism evidence="1 2">
    <name type="scientific">Pleurodeles waltl</name>
    <name type="common">Iberian ribbed newt</name>
    <dbReference type="NCBI Taxonomy" id="8319"/>
    <lineage>
        <taxon>Eukaryota</taxon>
        <taxon>Metazoa</taxon>
        <taxon>Chordata</taxon>
        <taxon>Craniata</taxon>
        <taxon>Vertebrata</taxon>
        <taxon>Euteleostomi</taxon>
        <taxon>Amphibia</taxon>
        <taxon>Batrachia</taxon>
        <taxon>Caudata</taxon>
        <taxon>Salamandroidea</taxon>
        <taxon>Salamandridae</taxon>
        <taxon>Pleurodelinae</taxon>
        <taxon>Pleurodeles</taxon>
    </lineage>
</organism>
<dbReference type="Proteomes" id="UP001066276">
    <property type="component" value="Chromosome 5"/>
</dbReference>
<feature type="non-terminal residue" evidence="1">
    <location>
        <position position="1"/>
    </location>
</feature>
<reference evidence="1" key="1">
    <citation type="journal article" date="2022" name="bioRxiv">
        <title>Sequencing and chromosome-scale assembly of the giantPleurodeles waltlgenome.</title>
        <authorList>
            <person name="Brown T."/>
            <person name="Elewa A."/>
            <person name="Iarovenko S."/>
            <person name="Subramanian E."/>
            <person name="Araus A.J."/>
            <person name="Petzold A."/>
            <person name="Susuki M."/>
            <person name="Suzuki K.-i.T."/>
            <person name="Hayashi T."/>
            <person name="Toyoda A."/>
            <person name="Oliveira C."/>
            <person name="Osipova E."/>
            <person name="Leigh N.D."/>
            <person name="Simon A."/>
            <person name="Yun M.H."/>
        </authorList>
    </citation>
    <scope>NUCLEOTIDE SEQUENCE</scope>
    <source>
        <strain evidence="1">20211129_DDA</strain>
        <tissue evidence="1">Liver</tissue>
    </source>
</reference>
<accession>A0AAV7RW13</accession>
<dbReference type="EMBL" id="JANPWB010000009">
    <property type="protein sequence ID" value="KAJ1156657.1"/>
    <property type="molecule type" value="Genomic_DNA"/>
</dbReference>
<proteinExistence type="predicted"/>
<keyword evidence="2" id="KW-1185">Reference proteome</keyword>
<protein>
    <submittedName>
        <fullName evidence="1">Uncharacterized protein</fullName>
    </submittedName>
</protein>
<gene>
    <name evidence="1" type="ORF">NDU88_009375</name>
</gene>
<evidence type="ECO:0000313" key="2">
    <source>
        <dbReference type="Proteomes" id="UP001066276"/>
    </source>
</evidence>
<name>A0AAV7RW13_PLEWA</name>
<dbReference type="AlphaFoldDB" id="A0AAV7RW13"/>